<keyword evidence="5" id="KW-1185">Reference proteome</keyword>
<dbReference type="STRING" id="1513271.XM47_12760"/>
<dbReference type="InterPro" id="IPR022712">
    <property type="entry name" value="Beta_Casp"/>
</dbReference>
<dbReference type="Gene3D" id="3.60.15.10">
    <property type="entry name" value="Ribonuclease Z/Hydroxyacylglutathione hydrolase-like"/>
    <property type="match status" value="1"/>
</dbReference>
<protein>
    <submittedName>
        <fullName evidence="4">Metallo-beta-lactamase</fullName>
    </submittedName>
</protein>
<accession>A0A0J8GPJ0</accession>
<dbReference type="GO" id="GO:0016787">
    <property type="term" value="F:hydrolase activity"/>
    <property type="evidence" value="ECO:0007669"/>
    <property type="project" value="UniProtKB-KW"/>
</dbReference>
<dbReference type="Gene3D" id="3.40.50.10890">
    <property type="match status" value="1"/>
</dbReference>
<feature type="domain" description="Metallo-beta-lactamase" evidence="2">
    <location>
        <begin position="16"/>
        <end position="227"/>
    </location>
</feature>
<dbReference type="SMART" id="SM01027">
    <property type="entry name" value="Beta-Casp"/>
    <property type="match status" value="1"/>
</dbReference>
<evidence type="ECO:0000313" key="4">
    <source>
        <dbReference type="EMBL" id="KMT64725.1"/>
    </source>
</evidence>
<dbReference type="PANTHER" id="PTHR11203">
    <property type="entry name" value="CLEAVAGE AND POLYADENYLATION SPECIFICITY FACTOR FAMILY MEMBER"/>
    <property type="match status" value="1"/>
</dbReference>
<sequence>MSFPHILHHGAVDGVTGSCHRLVLSASESVLIDCGAFQGAETSGRASANSPKIDFEFKSAIALVVTHCHIDHVGRIPWLVAAGFNRPIYCTPATAQLLPMVLEDAIKLGITRDSRTVDKFVRVIERLIVSVEYKTWFSLSELFKFKFQPAGHILGSAYVEFDTLVDKRKHRFVFSGDLGAPYTPLLPSPKAPYRADTLVIESTYGDKNHQKRRQRKAELTKVVESCLTNNGAVLIPAFSIGRTQELLYEIEDIIAKHPNSKTWQDLTVILDSPMAADFTQHYKQLSSLWDKEAKRKVKMGRHPLDFENLYTIDSHESHLSAISYIKQKGSPCIVIAASGMCSGGRIMNYLKALLPDARTDVLFVGYQARGTLGRDIQQYGPKGGYVFIDGEKLFVKAGVYTLSGYSAHADQKDLVNFVKRMRHKPKHIKIVHGDDEAKLALQRVYQDLLPECLVEIAG</sequence>
<dbReference type="InterPro" id="IPR011108">
    <property type="entry name" value="RMMBL"/>
</dbReference>
<dbReference type="GO" id="GO:0004521">
    <property type="term" value="F:RNA endonuclease activity"/>
    <property type="evidence" value="ECO:0007669"/>
    <property type="project" value="TreeGrafter"/>
</dbReference>
<evidence type="ECO:0000259" key="2">
    <source>
        <dbReference type="SMART" id="SM00849"/>
    </source>
</evidence>
<dbReference type="Proteomes" id="UP000037600">
    <property type="component" value="Unassembled WGS sequence"/>
</dbReference>
<dbReference type="PATRIC" id="fig|1513271.3.peg.2608"/>
<dbReference type="Pfam" id="PF00753">
    <property type="entry name" value="Lactamase_B"/>
    <property type="match status" value="1"/>
</dbReference>
<comment type="caution">
    <text evidence="4">The sequence shown here is derived from an EMBL/GenBank/DDBJ whole genome shotgun (WGS) entry which is preliminary data.</text>
</comment>
<dbReference type="SMART" id="SM00849">
    <property type="entry name" value="Lactamase_B"/>
    <property type="match status" value="1"/>
</dbReference>
<dbReference type="OrthoDB" id="9803916at2"/>
<evidence type="ECO:0000259" key="3">
    <source>
        <dbReference type="SMART" id="SM01027"/>
    </source>
</evidence>
<organism evidence="4 5">
    <name type="scientific">Catenovulum maritimum</name>
    <dbReference type="NCBI Taxonomy" id="1513271"/>
    <lineage>
        <taxon>Bacteria</taxon>
        <taxon>Pseudomonadati</taxon>
        <taxon>Pseudomonadota</taxon>
        <taxon>Gammaproteobacteria</taxon>
        <taxon>Alteromonadales</taxon>
        <taxon>Alteromonadaceae</taxon>
        <taxon>Catenovulum</taxon>
    </lineage>
</organism>
<dbReference type="InterPro" id="IPR001279">
    <property type="entry name" value="Metallo-B-lactamas"/>
</dbReference>
<dbReference type="RefSeq" id="WP_048693164.1">
    <property type="nucleotide sequence ID" value="NZ_KQ130494.1"/>
</dbReference>
<gene>
    <name evidence="4" type="ORF">XM47_12760</name>
</gene>
<dbReference type="AlphaFoldDB" id="A0A0J8GPJ0"/>
<dbReference type="Pfam" id="PF10996">
    <property type="entry name" value="Beta-Casp"/>
    <property type="match status" value="1"/>
</dbReference>
<keyword evidence="1" id="KW-0378">Hydrolase</keyword>
<dbReference type="CDD" id="cd16295">
    <property type="entry name" value="TTHA0252-CPSF-like_MBL-fold"/>
    <property type="match status" value="1"/>
</dbReference>
<reference evidence="4 5" key="1">
    <citation type="submission" date="2015-04" db="EMBL/GenBank/DDBJ databases">
        <title>Draft Genome Sequence of the Novel Agar-Digesting Marine Bacterium Q1.</title>
        <authorList>
            <person name="Li Y."/>
            <person name="Li D."/>
            <person name="Chen G."/>
            <person name="Du Z."/>
        </authorList>
    </citation>
    <scope>NUCLEOTIDE SEQUENCE [LARGE SCALE GENOMIC DNA]</scope>
    <source>
        <strain evidence="4 5">Q1</strain>
    </source>
</reference>
<evidence type="ECO:0000256" key="1">
    <source>
        <dbReference type="ARBA" id="ARBA00022801"/>
    </source>
</evidence>
<dbReference type="SUPFAM" id="SSF56281">
    <property type="entry name" value="Metallo-hydrolase/oxidoreductase"/>
    <property type="match status" value="1"/>
</dbReference>
<evidence type="ECO:0000313" key="5">
    <source>
        <dbReference type="Proteomes" id="UP000037600"/>
    </source>
</evidence>
<name>A0A0J8GPJ0_9ALTE</name>
<feature type="domain" description="Beta-Casp" evidence="3">
    <location>
        <begin position="243"/>
        <end position="376"/>
    </location>
</feature>
<dbReference type="PANTHER" id="PTHR11203:SF37">
    <property type="entry name" value="INTEGRATOR COMPLEX SUBUNIT 11"/>
    <property type="match status" value="1"/>
</dbReference>
<proteinExistence type="predicted"/>
<dbReference type="Pfam" id="PF07521">
    <property type="entry name" value="RMMBL"/>
    <property type="match status" value="1"/>
</dbReference>
<dbReference type="InterPro" id="IPR036866">
    <property type="entry name" value="RibonucZ/Hydroxyglut_hydro"/>
</dbReference>
<dbReference type="EMBL" id="LAZL01000021">
    <property type="protein sequence ID" value="KMT64725.1"/>
    <property type="molecule type" value="Genomic_DNA"/>
</dbReference>
<dbReference type="InterPro" id="IPR050698">
    <property type="entry name" value="MBL"/>
</dbReference>